<dbReference type="GeneID" id="17294364"/>
<dbReference type="EnsemblProtists" id="EKX37601">
    <property type="protein sequence ID" value="EKX37601"/>
    <property type="gene ID" value="GUITHDRAFT_116243"/>
</dbReference>
<dbReference type="PANTHER" id="PTHR43763">
    <property type="entry name" value="XAA-PRO AMINOPEPTIDASE 1"/>
    <property type="match status" value="1"/>
</dbReference>
<dbReference type="Gene3D" id="3.40.350.10">
    <property type="entry name" value="Creatinase/prolidase N-terminal domain"/>
    <property type="match status" value="2"/>
</dbReference>
<dbReference type="STRING" id="905079.L1IMV1"/>
<dbReference type="PANTHER" id="PTHR43763:SF6">
    <property type="entry name" value="XAA-PRO AMINOPEPTIDASE 1"/>
    <property type="match status" value="1"/>
</dbReference>
<reference evidence="2 4" key="1">
    <citation type="journal article" date="2012" name="Nature">
        <title>Algal genomes reveal evolutionary mosaicism and the fate of nucleomorphs.</title>
        <authorList>
            <consortium name="DOE Joint Genome Institute"/>
            <person name="Curtis B.A."/>
            <person name="Tanifuji G."/>
            <person name="Burki F."/>
            <person name="Gruber A."/>
            <person name="Irimia M."/>
            <person name="Maruyama S."/>
            <person name="Arias M.C."/>
            <person name="Ball S.G."/>
            <person name="Gile G.H."/>
            <person name="Hirakawa Y."/>
            <person name="Hopkins J.F."/>
            <person name="Kuo A."/>
            <person name="Rensing S.A."/>
            <person name="Schmutz J."/>
            <person name="Symeonidi A."/>
            <person name="Elias M."/>
            <person name="Eveleigh R.J."/>
            <person name="Herman E.K."/>
            <person name="Klute M.J."/>
            <person name="Nakayama T."/>
            <person name="Obornik M."/>
            <person name="Reyes-Prieto A."/>
            <person name="Armbrust E.V."/>
            <person name="Aves S.J."/>
            <person name="Beiko R.G."/>
            <person name="Coutinho P."/>
            <person name="Dacks J.B."/>
            <person name="Durnford D.G."/>
            <person name="Fast N.M."/>
            <person name="Green B.R."/>
            <person name="Grisdale C.J."/>
            <person name="Hempel F."/>
            <person name="Henrissat B."/>
            <person name="Hoppner M.P."/>
            <person name="Ishida K."/>
            <person name="Kim E."/>
            <person name="Koreny L."/>
            <person name="Kroth P.G."/>
            <person name="Liu Y."/>
            <person name="Malik S.B."/>
            <person name="Maier U.G."/>
            <person name="McRose D."/>
            <person name="Mock T."/>
            <person name="Neilson J.A."/>
            <person name="Onodera N.T."/>
            <person name="Poole A.M."/>
            <person name="Pritham E.J."/>
            <person name="Richards T.A."/>
            <person name="Rocap G."/>
            <person name="Roy S.W."/>
            <person name="Sarai C."/>
            <person name="Schaack S."/>
            <person name="Shirato S."/>
            <person name="Slamovits C.H."/>
            <person name="Spencer D.F."/>
            <person name="Suzuki S."/>
            <person name="Worden A.Z."/>
            <person name="Zauner S."/>
            <person name="Barry K."/>
            <person name="Bell C."/>
            <person name="Bharti A.K."/>
            <person name="Crow J.A."/>
            <person name="Grimwood J."/>
            <person name="Kramer R."/>
            <person name="Lindquist E."/>
            <person name="Lucas S."/>
            <person name="Salamov A."/>
            <person name="McFadden G.I."/>
            <person name="Lane C.E."/>
            <person name="Keeling P.J."/>
            <person name="Gray M.W."/>
            <person name="Grigoriev I.V."/>
            <person name="Archibald J.M."/>
        </authorList>
    </citation>
    <scope>NUCLEOTIDE SEQUENCE</scope>
    <source>
        <strain evidence="2 4">CCMP2712</strain>
    </source>
</reference>
<gene>
    <name evidence="2" type="ORF">GUITHDRAFT_116243</name>
</gene>
<reference evidence="3" key="3">
    <citation type="submission" date="2015-06" db="UniProtKB">
        <authorList>
            <consortium name="EnsemblProtists"/>
        </authorList>
    </citation>
    <scope>IDENTIFICATION</scope>
</reference>
<keyword evidence="4" id="KW-1185">Reference proteome</keyword>
<accession>L1IMV1</accession>
<dbReference type="EMBL" id="JH993057">
    <property type="protein sequence ID" value="EKX37601.1"/>
    <property type="molecule type" value="Genomic_DNA"/>
</dbReference>
<dbReference type="InterPro" id="IPR050422">
    <property type="entry name" value="X-Pro_aminopeptidase_P"/>
</dbReference>
<dbReference type="Pfam" id="PF16189">
    <property type="entry name" value="Creatinase_N_2"/>
    <property type="match status" value="1"/>
</dbReference>
<name>L1IMV1_GUITC</name>
<dbReference type="PaxDb" id="55529-EKX37601"/>
<dbReference type="OrthoDB" id="9995434at2759"/>
<dbReference type="Gene3D" id="3.90.230.10">
    <property type="entry name" value="Creatinase/methionine aminopeptidase superfamily"/>
    <property type="match status" value="1"/>
</dbReference>
<dbReference type="RefSeq" id="XP_005824581.1">
    <property type="nucleotide sequence ID" value="XM_005824524.1"/>
</dbReference>
<dbReference type="InterPro" id="IPR029149">
    <property type="entry name" value="Creatin/AminoP/Spt16_N"/>
</dbReference>
<dbReference type="eggNOG" id="KOG2413">
    <property type="taxonomic scope" value="Eukaryota"/>
</dbReference>
<dbReference type="InterPro" id="IPR036005">
    <property type="entry name" value="Creatinase/aminopeptidase-like"/>
</dbReference>
<feature type="domain" description="Creatinase N-terminal" evidence="1">
    <location>
        <begin position="44"/>
        <end position="146"/>
    </location>
</feature>
<dbReference type="InterPro" id="IPR000587">
    <property type="entry name" value="Creatinase_N"/>
</dbReference>
<evidence type="ECO:0000259" key="1">
    <source>
        <dbReference type="Pfam" id="PF01321"/>
    </source>
</evidence>
<organism evidence="2">
    <name type="scientific">Guillardia theta (strain CCMP2712)</name>
    <name type="common">Cryptophyte</name>
    <dbReference type="NCBI Taxonomy" id="905079"/>
    <lineage>
        <taxon>Eukaryota</taxon>
        <taxon>Cryptophyceae</taxon>
        <taxon>Pyrenomonadales</taxon>
        <taxon>Geminigeraceae</taxon>
        <taxon>Guillardia</taxon>
    </lineage>
</organism>
<dbReference type="Pfam" id="PF01321">
    <property type="entry name" value="Creatinase_N"/>
    <property type="match status" value="1"/>
</dbReference>
<evidence type="ECO:0000313" key="2">
    <source>
        <dbReference type="EMBL" id="EKX37601.1"/>
    </source>
</evidence>
<protein>
    <recommendedName>
        <fullName evidence="1">Creatinase N-terminal domain-containing protein</fullName>
    </recommendedName>
</protein>
<evidence type="ECO:0000313" key="3">
    <source>
        <dbReference type="EnsemblProtists" id="EKX37601"/>
    </source>
</evidence>
<dbReference type="SUPFAM" id="SSF53092">
    <property type="entry name" value="Creatinase/prolidase N-terminal domain"/>
    <property type="match status" value="1"/>
</dbReference>
<dbReference type="HOGENOM" id="CLU_011781_0_0_1"/>
<dbReference type="AlphaFoldDB" id="L1IMV1"/>
<dbReference type="KEGG" id="gtt:GUITHDRAFT_116243"/>
<sequence>MAECHGDYKRSEAFAAAGEDEGAWTRRAYRQLRGRHQSEYVGESERRRQFISGFSGSAGTAFVGMEGAWLWTDSRYLLQASQQLDTSVWTVMHSLPRQASMAEHAAAELPQGSRIGADPWLLPLATYQTLQDKLSSREHVLVPLTNNLVDELWDSRPRPPKGKAFAHPVRLSGSSTKEKLERTRKELRELGASAMVISSLDEVAWLLNVRGDDIPYNPFVVSYVILTMEETKWFVDEEKVDESLRASLQDDGVSIFSYSSLEEHLVLLAKGCGSVLVDPAKCSWKVYMILTPETKEEMVEQCKVITQLSPVCTLKAIKTEEELQGFRDAHLKDAAAMVNFLCWIEKAMEDNVHLTEVSAADKLLEFRKQQQLAEIKARAS</sequence>
<evidence type="ECO:0000313" key="4">
    <source>
        <dbReference type="Proteomes" id="UP000011087"/>
    </source>
</evidence>
<dbReference type="OMA" id="WINANIP"/>
<dbReference type="Proteomes" id="UP000011087">
    <property type="component" value="Unassembled WGS sequence"/>
</dbReference>
<reference evidence="4" key="2">
    <citation type="submission" date="2012-11" db="EMBL/GenBank/DDBJ databases">
        <authorList>
            <person name="Kuo A."/>
            <person name="Curtis B.A."/>
            <person name="Tanifuji G."/>
            <person name="Burki F."/>
            <person name="Gruber A."/>
            <person name="Irimia M."/>
            <person name="Maruyama S."/>
            <person name="Arias M.C."/>
            <person name="Ball S.G."/>
            <person name="Gile G.H."/>
            <person name="Hirakawa Y."/>
            <person name="Hopkins J.F."/>
            <person name="Rensing S.A."/>
            <person name="Schmutz J."/>
            <person name="Symeonidi A."/>
            <person name="Elias M."/>
            <person name="Eveleigh R.J."/>
            <person name="Herman E.K."/>
            <person name="Klute M.J."/>
            <person name="Nakayama T."/>
            <person name="Obornik M."/>
            <person name="Reyes-Prieto A."/>
            <person name="Armbrust E.V."/>
            <person name="Aves S.J."/>
            <person name="Beiko R.G."/>
            <person name="Coutinho P."/>
            <person name="Dacks J.B."/>
            <person name="Durnford D.G."/>
            <person name="Fast N.M."/>
            <person name="Green B.R."/>
            <person name="Grisdale C."/>
            <person name="Hempe F."/>
            <person name="Henrissat B."/>
            <person name="Hoppner M.P."/>
            <person name="Ishida K.-I."/>
            <person name="Kim E."/>
            <person name="Koreny L."/>
            <person name="Kroth P.G."/>
            <person name="Liu Y."/>
            <person name="Malik S.-B."/>
            <person name="Maier U.G."/>
            <person name="McRose D."/>
            <person name="Mock T."/>
            <person name="Neilson J.A."/>
            <person name="Onodera N.T."/>
            <person name="Poole A.M."/>
            <person name="Pritham E.J."/>
            <person name="Richards T.A."/>
            <person name="Rocap G."/>
            <person name="Roy S.W."/>
            <person name="Sarai C."/>
            <person name="Schaack S."/>
            <person name="Shirato S."/>
            <person name="Slamovits C.H."/>
            <person name="Spencer D.F."/>
            <person name="Suzuki S."/>
            <person name="Worden A.Z."/>
            <person name="Zauner S."/>
            <person name="Barry K."/>
            <person name="Bell C."/>
            <person name="Bharti A.K."/>
            <person name="Crow J.A."/>
            <person name="Grimwood J."/>
            <person name="Kramer R."/>
            <person name="Lindquist E."/>
            <person name="Lucas S."/>
            <person name="Salamov A."/>
            <person name="McFadden G.I."/>
            <person name="Lane C.E."/>
            <person name="Keeling P.J."/>
            <person name="Gray M.W."/>
            <person name="Grigoriev I.V."/>
            <person name="Archibald J.M."/>
        </authorList>
    </citation>
    <scope>NUCLEOTIDE SEQUENCE</scope>
    <source>
        <strain evidence="4">CCMP2712</strain>
    </source>
</reference>
<proteinExistence type="predicted"/>